<sequence length="378" mass="39942">MMVRAVKIGVAMVGCAAVLLSACSSSSAANSVSKSSIDYATCTSLAACGGMTNLVKAAKSEGSLTVTALPADWANYGQIMTDFEQKYHIKITDVSPDASSATEIDGLATLKGSSRSADVVDVGIPFAVQGARRGLFADYRVKYWSQIPSDCKAPTGQWFCDYGGYISIGYDAGLTKSPVTGFASLSNPAFHGGVALDGNPEDAGAAFSAVIAAALGNGGSYSNVMPGIRYFEHLKSVGNFIPVQSSPATIASGEVKVNIDWDYLNVAYENALRGKINWKVIIPKGVHYASYYAQAIAKDAPHPAAARLWEEYLYSNTGQNLWLKGYTDPIRLASMIKDGTVNRTYLAAVPTVTGTPVFPSQAQLNAAQTVILANWPKV</sequence>
<dbReference type="Pfam" id="PF13343">
    <property type="entry name" value="SBP_bac_6"/>
    <property type="match status" value="1"/>
</dbReference>
<evidence type="ECO:0000313" key="4">
    <source>
        <dbReference type="Proteomes" id="UP001560267"/>
    </source>
</evidence>
<protein>
    <submittedName>
        <fullName evidence="3">Extracellular solute-binding protein</fullName>
    </submittedName>
</protein>
<dbReference type="PANTHER" id="PTHR30006:SF2">
    <property type="entry name" value="ABC TRANSPORTER SUBSTRATE-BINDING PROTEIN"/>
    <property type="match status" value="1"/>
</dbReference>
<dbReference type="PROSITE" id="PS51257">
    <property type="entry name" value="PROKAR_LIPOPROTEIN"/>
    <property type="match status" value="1"/>
</dbReference>
<name>A0ABV3Y5V8_9ACTN</name>
<dbReference type="Gene3D" id="3.40.190.10">
    <property type="entry name" value="Periplasmic binding protein-like II"/>
    <property type="match status" value="2"/>
</dbReference>
<dbReference type="SUPFAM" id="SSF53850">
    <property type="entry name" value="Periplasmic binding protein-like II"/>
    <property type="match status" value="1"/>
</dbReference>
<dbReference type="EMBL" id="JBFSHR010000133">
    <property type="protein sequence ID" value="MEX6430947.1"/>
    <property type="molecule type" value="Genomic_DNA"/>
</dbReference>
<feature type="signal peptide" evidence="2">
    <location>
        <begin position="1"/>
        <end position="28"/>
    </location>
</feature>
<accession>A0ABV3Y5V8</accession>
<gene>
    <name evidence="3" type="ORF">AB6A68_14100</name>
</gene>
<proteinExistence type="predicted"/>
<feature type="chain" id="PRO_5045296274" evidence="2">
    <location>
        <begin position="29"/>
        <end position="378"/>
    </location>
</feature>
<dbReference type="Proteomes" id="UP001560267">
    <property type="component" value="Unassembled WGS sequence"/>
</dbReference>
<evidence type="ECO:0000313" key="3">
    <source>
        <dbReference type="EMBL" id="MEX6430947.1"/>
    </source>
</evidence>
<keyword evidence="4" id="KW-1185">Reference proteome</keyword>
<organism evidence="3 4">
    <name type="scientific">Ferrimicrobium acidiphilum</name>
    <dbReference type="NCBI Taxonomy" id="121039"/>
    <lineage>
        <taxon>Bacteria</taxon>
        <taxon>Bacillati</taxon>
        <taxon>Actinomycetota</taxon>
        <taxon>Acidimicrobiia</taxon>
        <taxon>Acidimicrobiales</taxon>
        <taxon>Acidimicrobiaceae</taxon>
        <taxon>Ferrimicrobium</taxon>
    </lineage>
</organism>
<evidence type="ECO:0000256" key="2">
    <source>
        <dbReference type="SAM" id="SignalP"/>
    </source>
</evidence>
<evidence type="ECO:0000256" key="1">
    <source>
        <dbReference type="ARBA" id="ARBA00022729"/>
    </source>
</evidence>
<reference evidence="3 4" key="1">
    <citation type="submission" date="2024-07" db="EMBL/GenBank/DDBJ databases">
        <title>Draft Genome Sequence of Ferrimicrobium acidiphilum Strain YE2023, Isolated from a Pulp of Bioleach Reactor.</title>
        <authorList>
            <person name="Elkina Y.A."/>
            <person name="Bulaeva A.G."/>
            <person name="Beletsky A.V."/>
            <person name="Mardanov A.V."/>
        </authorList>
    </citation>
    <scope>NUCLEOTIDE SEQUENCE [LARGE SCALE GENOMIC DNA]</scope>
    <source>
        <strain evidence="3 4">YE2023</strain>
    </source>
</reference>
<dbReference type="PANTHER" id="PTHR30006">
    <property type="entry name" value="THIAMINE-BINDING PERIPLASMIC PROTEIN-RELATED"/>
    <property type="match status" value="1"/>
</dbReference>
<comment type="caution">
    <text evidence="3">The sequence shown here is derived from an EMBL/GenBank/DDBJ whole genome shotgun (WGS) entry which is preliminary data.</text>
</comment>
<keyword evidence="1 2" id="KW-0732">Signal</keyword>